<dbReference type="InterPro" id="IPR045058">
    <property type="entry name" value="GIMA/IAN/Toc"/>
</dbReference>
<protein>
    <recommendedName>
        <fullName evidence="4">AIG1-type G domain-containing protein</fullName>
    </recommendedName>
</protein>
<dbReference type="STRING" id="80966.ENSAPOP00000006954"/>
<evidence type="ECO:0000313" key="5">
    <source>
        <dbReference type="Ensembl" id="ENSAPOP00000006954.1"/>
    </source>
</evidence>
<keyword evidence="2" id="KW-0547">Nucleotide-binding</keyword>
<reference evidence="5" key="2">
    <citation type="submission" date="2025-09" db="UniProtKB">
        <authorList>
            <consortium name="Ensembl"/>
        </authorList>
    </citation>
    <scope>IDENTIFICATION</scope>
</reference>
<evidence type="ECO:0000256" key="1">
    <source>
        <dbReference type="ARBA" id="ARBA00008535"/>
    </source>
</evidence>
<evidence type="ECO:0000259" key="4">
    <source>
        <dbReference type="PROSITE" id="PS51720"/>
    </source>
</evidence>
<dbReference type="Proteomes" id="UP000257200">
    <property type="component" value="Unplaced"/>
</dbReference>
<dbReference type="PROSITE" id="PS51720">
    <property type="entry name" value="G_AIG1"/>
    <property type="match status" value="1"/>
</dbReference>
<dbReference type="Pfam" id="PF04548">
    <property type="entry name" value="AIG1"/>
    <property type="match status" value="1"/>
</dbReference>
<keyword evidence="3" id="KW-0342">GTP-binding</keyword>
<evidence type="ECO:0000256" key="2">
    <source>
        <dbReference type="ARBA" id="ARBA00022741"/>
    </source>
</evidence>
<organism evidence="5 6">
    <name type="scientific">Acanthochromis polyacanthus</name>
    <name type="common">spiny chromis</name>
    <dbReference type="NCBI Taxonomy" id="80966"/>
    <lineage>
        <taxon>Eukaryota</taxon>
        <taxon>Metazoa</taxon>
        <taxon>Chordata</taxon>
        <taxon>Craniata</taxon>
        <taxon>Vertebrata</taxon>
        <taxon>Euteleostomi</taxon>
        <taxon>Actinopterygii</taxon>
        <taxon>Neopterygii</taxon>
        <taxon>Teleostei</taxon>
        <taxon>Neoteleostei</taxon>
        <taxon>Acanthomorphata</taxon>
        <taxon>Ovalentaria</taxon>
        <taxon>Pomacentridae</taxon>
        <taxon>Acanthochromis</taxon>
    </lineage>
</organism>
<comment type="similarity">
    <text evidence="1">Belongs to the TRAFAC class TrmE-Era-EngA-EngB-Septin-like GTPase superfamily. AIG1/Toc34/Toc159-like paraseptin GTPase family. IAN subfamily.</text>
</comment>
<sequence>MNFNNPLTFVASNSRWDVLCLCVPVPDLRLVLVGRTGSGKSTCGYMILGRDAFSIGGAAASSSSGNAQYCLQTEEVSRWKVTIVDTPGFSETPEVKTEIRRCVDMLAPGPHAFLLVIKVRPQMNDEQDTVRQMVEIFGEKVWSHTFVVLTYQHQVAKDQVAAAKAKLKEILPQRVGNRYYSPYINSWLDLLRKLENMVIANRGKSYSVQDRA</sequence>
<dbReference type="PANTHER" id="PTHR10903:SF180">
    <property type="entry name" value="GTPASE IMAP FAMILY MEMBER 7-LIKE"/>
    <property type="match status" value="1"/>
</dbReference>
<dbReference type="GO" id="GO:0005525">
    <property type="term" value="F:GTP binding"/>
    <property type="evidence" value="ECO:0007669"/>
    <property type="project" value="UniProtKB-KW"/>
</dbReference>
<name>A0A3Q1ESM5_9TELE</name>
<dbReference type="PANTHER" id="PTHR10903">
    <property type="entry name" value="GTPASE, IMAP FAMILY MEMBER-RELATED"/>
    <property type="match status" value="1"/>
</dbReference>
<dbReference type="InterPro" id="IPR027417">
    <property type="entry name" value="P-loop_NTPase"/>
</dbReference>
<reference evidence="5" key="1">
    <citation type="submission" date="2025-08" db="UniProtKB">
        <authorList>
            <consortium name="Ensembl"/>
        </authorList>
    </citation>
    <scope>IDENTIFICATION</scope>
</reference>
<accession>A0A3Q1ESM5</accession>
<evidence type="ECO:0000256" key="3">
    <source>
        <dbReference type="ARBA" id="ARBA00023134"/>
    </source>
</evidence>
<dbReference type="Ensembl" id="ENSAPOT00000005790.1">
    <property type="protein sequence ID" value="ENSAPOP00000006954.1"/>
    <property type="gene ID" value="ENSAPOG00000008819.1"/>
</dbReference>
<dbReference type="AlphaFoldDB" id="A0A3Q1ESM5"/>
<feature type="domain" description="AIG1-type G" evidence="4">
    <location>
        <begin position="25"/>
        <end position="212"/>
    </location>
</feature>
<dbReference type="SUPFAM" id="SSF52540">
    <property type="entry name" value="P-loop containing nucleoside triphosphate hydrolases"/>
    <property type="match status" value="1"/>
</dbReference>
<dbReference type="InParanoid" id="A0A3Q1ESM5"/>
<proteinExistence type="inferred from homology"/>
<dbReference type="GeneTree" id="ENSGT01140000282522"/>
<evidence type="ECO:0000313" key="6">
    <source>
        <dbReference type="Proteomes" id="UP000257200"/>
    </source>
</evidence>
<keyword evidence="6" id="KW-1185">Reference proteome</keyword>
<dbReference type="InterPro" id="IPR006703">
    <property type="entry name" value="G_AIG1"/>
</dbReference>
<dbReference type="Gene3D" id="3.40.50.300">
    <property type="entry name" value="P-loop containing nucleotide triphosphate hydrolases"/>
    <property type="match status" value="1"/>
</dbReference>